<dbReference type="RefSeq" id="WP_104370611.1">
    <property type="nucleotide sequence ID" value="NZ_BFAV01000016.1"/>
</dbReference>
<dbReference type="AlphaFoldDB" id="A0A2L2X7H3"/>
<gene>
    <name evidence="3" type="ORF">DCCM_0219</name>
</gene>
<keyword evidence="2" id="KW-0732">Signal</keyword>
<reference evidence="4" key="1">
    <citation type="submission" date="2018-02" db="EMBL/GenBank/DDBJ databases">
        <title>Genome sequence of Desulfocucumis palustris strain NAW-5.</title>
        <authorList>
            <person name="Watanabe M."/>
            <person name="Kojima H."/>
            <person name="Fukui M."/>
        </authorList>
    </citation>
    <scope>NUCLEOTIDE SEQUENCE [LARGE SCALE GENOMIC DNA]</scope>
    <source>
        <strain evidence="4">NAW-5</strain>
    </source>
</reference>
<protein>
    <recommendedName>
        <fullName evidence="5">Lipoprotein</fullName>
    </recommendedName>
</protein>
<organism evidence="3 4">
    <name type="scientific">Desulfocucumis palustris</name>
    <dbReference type="NCBI Taxonomy" id="1898651"/>
    <lineage>
        <taxon>Bacteria</taxon>
        <taxon>Bacillati</taxon>
        <taxon>Bacillota</taxon>
        <taxon>Clostridia</taxon>
        <taxon>Eubacteriales</taxon>
        <taxon>Desulfocucumaceae</taxon>
        <taxon>Desulfocucumis</taxon>
    </lineage>
</organism>
<name>A0A2L2X7H3_9FIRM</name>
<feature type="chain" id="PRO_5014695040" description="Lipoprotein" evidence="2">
    <location>
        <begin position="24"/>
        <end position="200"/>
    </location>
</feature>
<proteinExistence type="predicted"/>
<feature type="signal peptide" evidence="2">
    <location>
        <begin position="1"/>
        <end position="23"/>
    </location>
</feature>
<comment type="caution">
    <text evidence="3">The sequence shown here is derived from an EMBL/GenBank/DDBJ whole genome shotgun (WGS) entry which is preliminary data.</text>
</comment>
<evidence type="ECO:0000313" key="3">
    <source>
        <dbReference type="EMBL" id="GBF32028.1"/>
    </source>
</evidence>
<dbReference type="PROSITE" id="PS51257">
    <property type="entry name" value="PROKAR_LIPOPROTEIN"/>
    <property type="match status" value="1"/>
</dbReference>
<feature type="compositionally biased region" description="Polar residues" evidence="1">
    <location>
        <begin position="32"/>
        <end position="45"/>
    </location>
</feature>
<evidence type="ECO:0000256" key="1">
    <source>
        <dbReference type="SAM" id="MobiDB-lite"/>
    </source>
</evidence>
<evidence type="ECO:0008006" key="5">
    <source>
        <dbReference type="Google" id="ProtNLM"/>
    </source>
</evidence>
<dbReference type="OrthoDB" id="9790002at2"/>
<sequence>MKKFLTSLLFVTLLLAMAFGCSASKKPETNVDNKPSATAPGTTESTVRKTVGLTEIAKKERKLANELEPQHKKISDLYTSFGQGKIDREKLNSQLSLIQPDIAKIKSESNDFNREYRLGTGFKDDPLYKDGLKYGKNLRSSAATMIRLATEGEYVKEQGKTKLQIKNLNDAELKTKYAETEKQYQVYLGKLNDALKKLGA</sequence>
<dbReference type="Proteomes" id="UP000239549">
    <property type="component" value="Unassembled WGS sequence"/>
</dbReference>
<accession>A0A2L2X7H3</accession>
<evidence type="ECO:0000256" key="2">
    <source>
        <dbReference type="SAM" id="SignalP"/>
    </source>
</evidence>
<dbReference type="EMBL" id="BFAV01000016">
    <property type="protein sequence ID" value="GBF32028.1"/>
    <property type="molecule type" value="Genomic_DNA"/>
</dbReference>
<evidence type="ECO:0000313" key="4">
    <source>
        <dbReference type="Proteomes" id="UP000239549"/>
    </source>
</evidence>
<feature type="region of interest" description="Disordered" evidence="1">
    <location>
        <begin position="26"/>
        <end position="45"/>
    </location>
</feature>
<keyword evidence="4" id="KW-1185">Reference proteome</keyword>